<dbReference type="InterPro" id="IPR018040">
    <property type="entry name" value="Pectinesterase_Tyr_AS"/>
</dbReference>
<protein>
    <recommendedName>
        <fullName evidence="8">Pectinesterase</fullName>
        <ecNumber evidence="8">3.1.1.11</ecNumber>
    </recommendedName>
</protein>
<keyword evidence="8" id="KW-0964">Secreted</keyword>
<evidence type="ECO:0000256" key="2">
    <source>
        <dbReference type="ARBA" id="ARBA00005184"/>
    </source>
</evidence>
<dbReference type="GO" id="GO:0042545">
    <property type="term" value="P:cell wall modification"/>
    <property type="evidence" value="ECO:0007669"/>
    <property type="project" value="UniProtKB-UniRule"/>
</dbReference>
<dbReference type="Proteomes" id="UP000593564">
    <property type="component" value="Unassembled WGS sequence"/>
</dbReference>
<dbReference type="InterPro" id="IPR011050">
    <property type="entry name" value="Pectin_lyase_fold/virulence"/>
</dbReference>
<dbReference type="CDD" id="cd00121">
    <property type="entry name" value="MATH"/>
    <property type="match status" value="1"/>
</dbReference>
<evidence type="ECO:0000256" key="5">
    <source>
        <dbReference type="ARBA" id="ARBA00023085"/>
    </source>
</evidence>
<sequence>MKEIHNIIFSCLRSLNIYQRNLILCLSSSTAEQHFQSLPLPLPTPPAFLNTPADALTSYDLPGSSRRLLSEESAEVGGDGFPSWVADRQQKLLQDTAATVKPNVVVAKDGSGKYKTISVALAEVPKKSNETFVIYIKAGVYVETVNVSKHMRNVFLIGDGPTKTKITGSKSFVGGVNTYRTATVSADGEHFMVKDIGIKNSAGSEMHQAVALRVSSDRAIIYNSQIDGYQDTLYAHTHRQFYRDCTISETQHQFNARESDWGFTSFMPLSELYDPGRGCLANDTCIIEAEVAVRRVVDYWAYDSKKETGFVGLKNQGATCYMNSLL</sequence>
<dbReference type="PROSITE" id="PS00800">
    <property type="entry name" value="PECTINESTERASE_1"/>
    <property type="match status" value="1"/>
</dbReference>
<accession>A0A7J7HBP1</accession>
<dbReference type="EMBL" id="JACBKZ010000005">
    <property type="protein sequence ID" value="KAF5950350.1"/>
    <property type="molecule type" value="Genomic_DNA"/>
</dbReference>
<dbReference type="SUPFAM" id="SSF49599">
    <property type="entry name" value="TRAF domain-like"/>
    <property type="match status" value="1"/>
</dbReference>
<evidence type="ECO:0000313" key="11">
    <source>
        <dbReference type="Proteomes" id="UP000593564"/>
    </source>
</evidence>
<dbReference type="InterPro" id="IPR002083">
    <property type="entry name" value="MATH/TRAF_dom"/>
</dbReference>
<evidence type="ECO:0000256" key="3">
    <source>
        <dbReference type="ARBA" id="ARBA00022512"/>
    </source>
</evidence>
<reference evidence="11" key="1">
    <citation type="journal article" date="2020" name="Nat. Commun.">
        <title>Genome assembly of wild tea tree DASZ reveals pedigree and selection history of tea varieties.</title>
        <authorList>
            <person name="Zhang W."/>
            <person name="Zhang Y."/>
            <person name="Qiu H."/>
            <person name="Guo Y."/>
            <person name="Wan H."/>
            <person name="Zhang X."/>
            <person name="Scossa F."/>
            <person name="Alseekh S."/>
            <person name="Zhang Q."/>
            <person name="Wang P."/>
            <person name="Xu L."/>
            <person name="Schmidt M.H."/>
            <person name="Jia X."/>
            <person name="Li D."/>
            <person name="Zhu A."/>
            <person name="Guo F."/>
            <person name="Chen W."/>
            <person name="Ni D."/>
            <person name="Usadel B."/>
            <person name="Fernie A.R."/>
            <person name="Wen W."/>
        </authorList>
    </citation>
    <scope>NUCLEOTIDE SEQUENCE [LARGE SCALE GENOMIC DNA]</scope>
    <source>
        <strain evidence="11">cv. G240</strain>
    </source>
</reference>
<evidence type="ECO:0000256" key="7">
    <source>
        <dbReference type="ARBA" id="ARBA00047928"/>
    </source>
</evidence>
<keyword evidence="5 8" id="KW-0063">Aspartyl esterase</keyword>
<evidence type="ECO:0000259" key="9">
    <source>
        <dbReference type="PROSITE" id="PS50144"/>
    </source>
</evidence>
<comment type="pathway">
    <text evidence="2 8">Glycan metabolism; pectin degradation; 2-dehydro-3-deoxy-D-gluconate from pectin: step 1/5.</text>
</comment>
<dbReference type="GO" id="GO:0030599">
    <property type="term" value="F:pectinesterase activity"/>
    <property type="evidence" value="ECO:0007669"/>
    <property type="project" value="UniProtKB-UniRule"/>
</dbReference>
<evidence type="ECO:0000313" key="10">
    <source>
        <dbReference type="EMBL" id="KAF5950350.1"/>
    </source>
</evidence>
<evidence type="ECO:0000256" key="8">
    <source>
        <dbReference type="RuleBase" id="RU000589"/>
    </source>
</evidence>
<dbReference type="InterPro" id="IPR000070">
    <property type="entry name" value="Pectinesterase_cat"/>
</dbReference>
<dbReference type="PANTHER" id="PTHR31707">
    <property type="entry name" value="PECTINESTERASE"/>
    <property type="match status" value="1"/>
</dbReference>
<dbReference type="EC" id="3.1.1.11" evidence="8"/>
<dbReference type="InterPro" id="IPR012334">
    <property type="entry name" value="Pectin_lyas_fold"/>
</dbReference>
<dbReference type="InterPro" id="IPR038765">
    <property type="entry name" value="Papain-like_cys_pep_sf"/>
</dbReference>
<evidence type="ECO:0000256" key="6">
    <source>
        <dbReference type="ARBA" id="ARBA00023316"/>
    </source>
</evidence>
<proteinExistence type="predicted"/>
<comment type="caution">
    <text evidence="10">The sequence shown here is derived from an EMBL/GenBank/DDBJ whole genome shotgun (WGS) entry which is preliminary data.</text>
</comment>
<dbReference type="AlphaFoldDB" id="A0A7J7HBP1"/>
<name>A0A7J7HBP1_CAMSI</name>
<feature type="domain" description="MATH" evidence="9">
    <location>
        <begin position="159"/>
        <end position="291"/>
    </location>
</feature>
<dbReference type="PROSITE" id="PS50144">
    <property type="entry name" value="MATH"/>
    <property type="match status" value="1"/>
</dbReference>
<gene>
    <name evidence="10" type="ORF">HYC85_012343</name>
</gene>
<keyword evidence="6 8" id="KW-0961">Cell wall biogenesis/degradation</keyword>
<evidence type="ECO:0000256" key="4">
    <source>
        <dbReference type="ARBA" id="ARBA00022801"/>
    </source>
</evidence>
<comment type="function">
    <text evidence="8">Acts in the modification of cell walls via demethylesterification of cell wall pectin.</text>
</comment>
<organism evidence="10 11">
    <name type="scientific">Camellia sinensis</name>
    <name type="common">Tea plant</name>
    <name type="synonym">Thea sinensis</name>
    <dbReference type="NCBI Taxonomy" id="4442"/>
    <lineage>
        <taxon>Eukaryota</taxon>
        <taxon>Viridiplantae</taxon>
        <taxon>Streptophyta</taxon>
        <taxon>Embryophyta</taxon>
        <taxon>Tracheophyta</taxon>
        <taxon>Spermatophyta</taxon>
        <taxon>Magnoliopsida</taxon>
        <taxon>eudicotyledons</taxon>
        <taxon>Gunneridae</taxon>
        <taxon>Pentapetalae</taxon>
        <taxon>asterids</taxon>
        <taxon>Ericales</taxon>
        <taxon>Theaceae</taxon>
        <taxon>Camellia</taxon>
    </lineage>
</organism>
<dbReference type="Gene3D" id="3.90.70.10">
    <property type="entry name" value="Cysteine proteinases"/>
    <property type="match status" value="1"/>
</dbReference>
<dbReference type="Gene3D" id="2.160.20.10">
    <property type="entry name" value="Single-stranded right-handed beta-helix, Pectin lyase-like"/>
    <property type="match status" value="1"/>
</dbReference>
<comment type="catalytic activity">
    <reaction evidence="7 8">
        <text>[(1-&gt;4)-alpha-D-galacturonosyl methyl ester](n) + n H2O = [(1-&gt;4)-alpha-D-galacturonosyl](n) + n methanol + n H(+)</text>
        <dbReference type="Rhea" id="RHEA:22380"/>
        <dbReference type="Rhea" id="RHEA-COMP:14570"/>
        <dbReference type="Rhea" id="RHEA-COMP:14573"/>
        <dbReference type="ChEBI" id="CHEBI:15377"/>
        <dbReference type="ChEBI" id="CHEBI:15378"/>
        <dbReference type="ChEBI" id="CHEBI:17790"/>
        <dbReference type="ChEBI" id="CHEBI:140522"/>
        <dbReference type="ChEBI" id="CHEBI:140523"/>
        <dbReference type="EC" id="3.1.1.11"/>
    </reaction>
</comment>
<keyword evidence="4 8" id="KW-0378">Hydrolase</keyword>
<dbReference type="Pfam" id="PF01095">
    <property type="entry name" value="Pectinesterase"/>
    <property type="match status" value="1"/>
</dbReference>
<comment type="subcellular location">
    <subcellularLocation>
        <location evidence="1 8">Secreted</location>
        <location evidence="1 8">Cell wall</location>
    </subcellularLocation>
</comment>
<dbReference type="SUPFAM" id="SSF51126">
    <property type="entry name" value="Pectin lyase-like"/>
    <property type="match status" value="1"/>
</dbReference>
<dbReference type="SUPFAM" id="SSF54001">
    <property type="entry name" value="Cysteine proteinases"/>
    <property type="match status" value="1"/>
</dbReference>
<reference evidence="10 11" key="2">
    <citation type="submission" date="2020-07" db="EMBL/GenBank/DDBJ databases">
        <title>Genome assembly of wild tea tree DASZ reveals pedigree and selection history of tea varieties.</title>
        <authorList>
            <person name="Zhang W."/>
        </authorList>
    </citation>
    <scope>NUCLEOTIDE SEQUENCE [LARGE SCALE GENOMIC DNA]</scope>
    <source>
        <strain evidence="11">cv. G240</strain>
        <tissue evidence="10">Leaf</tissue>
    </source>
</reference>
<dbReference type="GO" id="GO:0045490">
    <property type="term" value="P:pectin catabolic process"/>
    <property type="evidence" value="ECO:0007669"/>
    <property type="project" value="UniProtKB-UniRule"/>
</dbReference>
<evidence type="ECO:0000256" key="1">
    <source>
        <dbReference type="ARBA" id="ARBA00004191"/>
    </source>
</evidence>
<keyword evidence="3 8" id="KW-0134">Cell wall</keyword>
<keyword evidence="11" id="KW-1185">Reference proteome</keyword>
<dbReference type="UniPathway" id="UPA00545">
    <property type="reaction ID" value="UER00823"/>
</dbReference>